<proteinExistence type="predicted"/>
<keyword evidence="2" id="KW-1185">Reference proteome</keyword>
<protein>
    <submittedName>
        <fullName evidence="1">Uncharacterized protein</fullName>
    </submittedName>
</protein>
<dbReference type="EMBL" id="JAGFBR010000018">
    <property type="protein sequence ID" value="KAH0450252.1"/>
    <property type="molecule type" value="Genomic_DNA"/>
</dbReference>
<dbReference type="Proteomes" id="UP000775213">
    <property type="component" value="Unassembled WGS sequence"/>
</dbReference>
<dbReference type="AlphaFoldDB" id="A0AAV7G254"/>
<dbReference type="PANTHER" id="PTHR34397:SF17">
    <property type="entry name" value="OS08G0290200 PROTEIN"/>
    <property type="match status" value="1"/>
</dbReference>
<organism evidence="1 2">
    <name type="scientific">Dendrobium chrysotoxum</name>
    <name type="common">Orchid</name>
    <dbReference type="NCBI Taxonomy" id="161865"/>
    <lineage>
        <taxon>Eukaryota</taxon>
        <taxon>Viridiplantae</taxon>
        <taxon>Streptophyta</taxon>
        <taxon>Embryophyta</taxon>
        <taxon>Tracheophyta</taxon>
        <taxon>Spermatophyta</taxon>
        <taxon>Magnoliopsida</taxon>
        <taxon>Liliopsida</taxon>
        <taxon>Asparagales</taxon>
        <taxon>Orchidaceae</taxon>
        <taxon>Epidendroideae</taxon>
        <taxon>Malaxideae</taxon>
        <taxon>Dendrobiinae</taxon>
        <taxon>Dendrobium</taxon>
    </lineage>
</organism>
<evidence type="ECO:0000313" key="1">
    <source>
        <dbReference type="EMBL" id="KAH0450252.1"/>
    </source>
</evidence>
<sequence length="172" mass="19462">MPVSPFFPLWAQRVADVNHAVGIKFLTMKRVNASDISKHHNGFLLRQDVVETLLVPFLADKEREKAGLLTFNDKKRVDGECSSPSSTRVHGGLNVSVYVQGGWRVELLLTRFDESGDTVLMGDELVLLRKLGNLREGDDTAIWMFRRPDGDNNREKFCFFVVKVNLSHFGTI</sequence>
<gene>
    <name evidence="1" type="ORF">IEQ34_020944</name>
</gene>
<dbReference type="PANTHER" id="PTHR34397">
    <property type="entry name" value="OS05G0237600 PROTEIN"/>
    <property type="match status" value="1"/>
</dbReference>
<reference evidence="1 2" key="1">
    <citation type="journal article" date="2021" name="Hortic Res">
        <title>Chromosome-scale assembly of the Dendrobium chrysotoxum genome enhances the understanding of orchid evolution.</title>
        <authorList>
            <person name="Zhang Y."/>
            <person name="Zhang G.Q."/>
            <person name="Zhang D."/>
            <person name="Liu X.D."/>
            <person name="Xu X.Y."/>
            <person name="Sun W.H."/>
            <person name="Yu X."/>
            <person name="Zhu X."/>
            <person name="Wang Z.W."/>
            <person name="Zhao X."/>
            <person name="Zhong W.Y."/>
            <person name="Chen H."/>
            <person name="Yin W.L."/>
            <person name="Huang T."/>
            <person name="Niu S.C."/>
            <person name="Liu Z.J."/>
        </authorList>
    </citation>
    <scope>NUCLEOTIDE SEQUENCE [LARGE SCALE GENOMIC DNA]</scope>
    <source>
        <strain evidence="1">Lindl</strain>
    </source>
</reference>
<name>A0AAV7G254_DENCH</name>
<evidence type="ECO:0000313" key="2">
    <source>
        <dbReference type="Proteomes" id="UP000775213"/>
    </source>
</evidence>
<accession>A0AAV7G254</accession>
<comment type="caution">
    <text evidence="1">The sequence shown here is derived from an EMBL/GenBank/DDBJ whole genome shotgun (WGS) entry which is preliminary data.</text>
</comment>